<dbReference type="EMBL" id="FXAU01000001">
    <property type="protein sequence ID" value="SMG07971.1"/>
    <property type="molecule type" value="Genomic_DNA"/>
</dbReference>
<accession>A0A1X7I0Z1</accession>
<dbReference type="Proteomes" id="UP000192980">
    <property type="component" value="Unassembled WGS sequence"/>
</dbReference>
<name>A0A1X7I0Z1_9SPHI</name>
<evidence type="ECO:0000313" key="2">
    <source>
        <dbReference type="Proteomes" id="UP000192980"/>
    </source>
</evidence>
<dbReference type="OrthoDB" id="799347at2"/>
<evidence type="ECO:0000313" key="1">
    <source>
        <dbReference type="EMBL" id="SMG07971.1"/>
    </source>
</evidence>
<sequence length="79" mass="9307">MLVKTIRNRLFNYINNADENSLREAYTLLEDEINSKSIGWDDAKTIKELDKRVEMFEEDGKPTSSWMEVKENAKTHKEV</sequence>
<dbReference type="AlphaFoldDB" id="A0A1X7I0Z1"/>
<gene>
    <name evidence="1" type="ORF">SAMN05660862_0333</name>
</gene>
<dbReference type="STRING" id="561061.SAMN05660862_0333"/>
<proteinExistence type="predicted"/>
<dbReference type="RefSeq" id="WP_085471230.1">
    <property type="nucleotide sequence ID" value="NZ_CP038029.1"/>
</dbReference>
<keyword evidence="2" id="KW-1185">Reference proteome</keyword>
<reference evidence="1 2" key="1">
    <citation type="submission" date="2017-04" db="EMBL/GenBank/DDBJ databases">
        <authorList>
            <person name="Afonso C.L."/>
            <person name="Miller P.J."/>
            <person name="Scott M.A."/>
            <person name="Spackman E."/>
            <person name="Goraichik I."/>
            <person name="Dimitrov K.M."/>
            <person name="Suarez D.L."/>
            <person name="Swayne D.E."/>
        </authorList>
    </citation>
    <scope>NUCLEOTIDE SEQUENCE [LARGE SCALE GENOMIC DNA]</scope>
    <source>
        <strain evidence="1 2">DSM 22418</strain>
    </source>
</reference>
<protein>
    <submittedName>
        <fullName evidence="1">Uncharacterized protein</fullName>
    </submittedName>
</protein>
<organism evidence="1 2">
    <name type="scientific">Sphingobacterium psychroaquaticum</name>
    <dbReference type="NCBI Taxonomy" id="561061"/>
    <lineage>
        <taxon>Bacteria</taxon>
        <taxon>Pseudomonadati</taxon>
        <taxon>Bacteroidota</taxon>
        <taxon>Sphingobacteriia</taxon>
        <taxon>Sphingobacteriales</taxon>
        <taxon>Sphingobacteriaceae</taxon>
        <taxon>Sphingobacterium</taxon>
    </lineage>
</organism>